<reference evidence="5 6" key="1">
    <citation type="journal article" date="2018" name="Front. Microbiol.">
        <title>Hydrolytic Capabilities as a Key to Environmental Success: Chitinolytic and Cellulolytic Acidobacteria From Acidic Sub-arctic Soils and Boreal Peatlands.</title>
        <authorList>
            <person name="Belova S.E."/>
            <person name="Ravin N.V."/>
            <person name="Pankratov T.A."/>
            <person name="Rakitin A.L."/>
            <person name="Ivanova A.A."/>
            <person name="Beletsky A.V."/>
            <person name="Mardanov A.V."/>
            <person name="Sinninghe Damste J.S."/>
            <person name="Dedysh S.N."/>
        </authorList>
    </citation>
    <scope>NUCLEOTIDE SEQUENCE [LARGE SCALE GENOMIC DNA]</scope>
    <source>
        <strain evidence="5 6">SBC82</strain>
        <plasmid evidence="6">pacpol4</plasmid>
    </source>
</reference>
<dbReference type="PANTHER" id="PTHR46796:SF7">
    <property type="entry name" value="ARAC FAMILY TRANSCRIPTIONAL REGULATOR"/>
    <property type="match status" value="1"/>
</dbReference>
<organism evidence="5 6">
    <name type="scientific">Acidisarcina polymorpha</name>
    <dbReference type="NCBI Taxonomy" id="2211140"/>
    <lineage>
        <taxon>Bacteria</taxon>
        <taxon>Pseudomonadati</taxon>
        <taxon>Acidobacteriota</taxon>
        <taxon>Terriglobia</taxon>
        <taxon>Terriglobales</taxon>
        <taxon>Acidobacteriaceae</taxon>
        <taxon>Acidisarcina</taxon>
    </lineage>
</organism>
<keyword evidence="3" id="KW-0804">Transcription</keyword>
<dbReference type="InterPro" id="IPR032783">
    <property type="entry name" value="AraC_lig"/>
</dbReference>
<sequence length="181" mass="19781">MLNPLASALPKLLMVPLAAAPPLVPTAESLFAEAFDNKDGRQVAVDRLAEYFLVLLLRFAIDSQVMQGGILTALSDPHLSRVLAAFHHQPEKAWTLEELAHVGGMSRARFAAHFLSIMGQTPFEYLTQWRIGVAQSLLKKGEPLKMVAPAVGYSSTGALTRTFSQLVGKPPMAWLAAQRKY</sequence>
<keyword evidence="1" id="KW-0805">Transcription regulation</keyword>
<dbReference type="InterPro" id="IPR018060">
    <property type="entry name" value="HTH_AraC"/>
</dbReference>
<dbReference type="PANTHER" id="PTHR46796">
    <property type="entry name" value="HTH-TYPE TRANSCRIPTIONAL ACTIVATOR RHAS-RELATED"/>
    <property type="match status" value="1"/>
</dbReference>
<dbReference type="AlphaFoldDB" id="A0A2Z5GC51"/>
<geneLocation type="plasmid" evidence="6">
    <name>pacpol4</name>
</geneLocation>
<dbReference type="SMART" id="SM00342">
    <property type="entry name" value="HTH_ARAC"/>
    <property type="match status" value="1"/>
</dbReference>
<keyword evidence="2" id="KW-0238">DNA-binding</keyword>
<keyword evidence="5" id="KW-0614">Plasmid</keyword>
<dbReference type="KEGG" id="abas:ACPOL_7026"/>
<gene>
    <name evidence="5" type="ORF">ACPOL_7026</name>
</gene>
<name>A0A2Z5GC51_9BACT</name>
<evidence type="ECO:0000256" key="2">
    <source>
        <dbReference type="ARBA" id="ARBA00023125"/>
    </source>
</evidence>
<evidence type="ECO:0000256" key="1">
    <source>
        <dbReference type="ARBA" id="ARBA00023015"/>
    </source>
</evidence>
<dbReference type="Pfam" id="PF12852">
    <property type="entry name" value="Cupin_6"/>
    <property type="match status" value="1"/>
</dbReference>
<dbReference type="EMBL" id="CP030843">
    <property type="protein sequence ID" value="AXC16226.1"/>
    <property type="molecule type" value="Genomic_DNA"/>
</dbReference>
<evidence type="ECO:0000256" key="3">
    <source>
        <dbReference type="ARBA" id="ARBA00023163"/>
    </source>
</evidence>
<keyword evidence="6" id="KW-1185">Reference proteome</keyword>
<evidence type="ECO:0000313" key="6">
    <source>
        <dbReference type="Proteomes" id="UP000253606"/>
    </source>
</evidence>
<feature type="domain" description="HTH araC/xylS-type" evidence="4">
    <location>
        <begin position="80"/>
        <end position="177"/>
    </location>
</feature>
<proteinExistence type="predicted"/>
<dbReference type="SUPFAM" id="SSF46689">
    <property type="entry name" value="Homeodomain-like"/>
    <property type="match status" value="2"/>
</dbReference>
<protein>
    <submittedName>
        <fullName evidence="5">Transcriptional regulator, AraC family</fullName>
    </submittedName>
</protein>
<evidence type="ECO:0000259" key="4">
    <source>
        <dbReference type="PROSITE" id="PS01124"/>
    </source>
</evidence>
<accession>A0A2Z5GC51</accession>
<dbReference type="PROSITE" id="PS01124">
    <property type="entry name" value="HTH_ARAC_FAMILY_2"/>
    <property type="match status" value="1"/>
</dbReference>
<dbReference type="GO" id="GO:0003700">
    <property type="term" value="F:DNA-binding transcription factor activity"/>
    <property type="evidence" value="ECO:0007669"/>
    <property type="project" value="InterPro"/>
</dbReference>
<dbReference type="Pfam" id="PF12833">
    <property type="entry name" value="HTH_18"/>
    <property type="match status" value="1"/>
</dbReference>
<dbReference type="Gene3D" id="1.10.10.60">
    <property type="entry name" value="Homeodomain-like"/>
    <property type="match status" value="2"/>
</dbReference>
<dbReference type="InterPro" id="IPR050204">
    <property type="entry name" value="AraC_XylS_family_regulators"/>
</dbReference>
<dbReference type="Proteomes" id="UP000253606">
    <property type="component" value="Plasmid pACPOL4"/>
</dbReference>
<evidence type="ECO:0000313" key="5">
    <source>
        <dbReference type="EMBL" id="AXC16226.1"/>
    </source>
</evidence>
<dbReference type="GO" id="GO:0043565">
    <property type="term" value="F:sequence-specific DNA binding"/>
    <property type="evidence" value="ECO:0007669"/>
    <property type="project" value="InterPro"/>
</dbReference>
<dbReference type="InterPro" id="IPR009057">
    <property type="entry name" value="Homeodomain-like_sf"/>
</dbReference>